<keyword evidence="7 9" id="KW-0067">ATP-binding</keyword>
<comment type="cofactor">
    <cofactor evidence="9">
        <name>Mg(2+)</name>
        <dbReference type="ChEBI" id="CHEBI:18420"/>
    </cofactor>
    <cofactor evidence="9">
        <name>Mn(2+)</name>
        <dbReference type="ChEBI" id="CHEBI:29035"/>
    </cofactor>
    <text evidence="9">Mg(2+). Can also accept Mn(2+).</text>
</comment>
<dbReference type="InterPro" id="IPR043129">
    <property type="entry name" value="ATPase_NBD"/>
</dbReference>
<dbReference type="PRINTS" id="PR00471">
    <property type="entry name" value="ACETATEKNASE"/>
</dbReference>
<evidence type="ECO:0000313" key="12">
    <source>
        <dbReference type="Proteomes" id="UP000190750"/>
    </source>
</evidence>
<evidence type="ECO:0000256" key="4">
    <source>
        <dbReference type="ARBA" id="ARBA00022723"/>
    </source>
</evidence>
<feature type="binding site" evidence="9">
    <location>
        <position position="20"/>
    </location>
    <ligand>
        <name>ATP</name>
        <dbReference type="ChEBI" id="CHEBI:30616"/>
    </ligand>
</feature>
<comment type="similarity">
    <text evidence="1 9 10">Belongs to the acetokinase family.</text>
</comment>
<dbReference type="GO" id="GO:0000287">
    <property type="term" value="F:magnesium ion binding"/>
    <property type="evidence" value="ECO:0007669"/>
    <property type="project" value="UniProtKB-UniRule"/>
</dbReference>
<evidence type="ECO:0000256" key="2">
    <source>
        <dbReference type="ARBA" id="ARBA00022490"/>
    </source>
</evidence>
<dbReference type="HAMAP" id="MF_00020">
    <property type="entry name" value="Acetate_kinase"/>
    <property type="match status" value="1"/>
</dbReference>
<dbReference type="EMBL" id="MTJN01000002">
    <property type="protein sequence ID" value="OOV05822.1"/>
    <property type="molecule type" value="Genomic_DNA"/>
</dbReference>
<keyword evidence="8 9" id="KW-0460">Magnesium</keyword>
<dbReference type="GO" id="GO:0006083">
    <property type="term" value="P:acetate metabolic process"/>
    <property type="evidence" value="ECO:0007669"/>
    <property type="project" value="TreeGrafter"/>
</dbReference>
<keyword evidence="2 9" id="KW-0963">Cytoplasm</keyword>
<dbReference type="PIRSF" id="PIRSF000722">
    <property type="entry name" value="Acetate_prop_kin"/>
    <property type="match status" value="1"/>
</dbReference>
<evidence type="ECO:0000256" key="8">
    <source>
        <dbReference type="ARBA" id="ARBA00022842"/>
    </source>
</evidence>
<feature type="site" description="Transition state stabilizer" evidence="9">
    <location>
        <position position="247"/>
    </location>
</feature>
<evidence type="ECO:0000256" key="5">
    <source>
        <dbReference type="ARBA" id="ARBA00022741"/>
    </source>
</evidence>
<feature type="site" description="Transition state stabilizer" evidence="9">
    <location>
        <position position="187"/>
    </location>
</feature>
<dbReference type="SUPFAM" id="SSF53067">
    <property type="entry name" value="Actin-like ATPase domain"/>
    <property type="match status" value="2"/>
</dbReference>
<dbReference type="GO" id="GO:0006085">
    <property type="term" value="P:acetyl-CoA biosynthetic process"/>
    <property type="evidence" value="ECO:0007669"/>
    <property type="project" value="UniProtKB-UniRule"/>
</dbReference>
<dbReference type="NCBIfam" id="TIGR00016">
    <property type="entry name" value="ackA"/>
    <property type="match status" value="1"/>
</dbReference>
<comment type="subunit">
    <text evidence="9">Homodimer.</text>
</comment>
<evidence type="ECO:0000256" key="3">
    <source>
        <dbReference type="ARBA" id="ARBA00022679"/>
    </source>
</evidence>
<dbReference type="Gene3D" id="3.30.420.40">
    <property type="match status" value="2"/>
</dbReference>
<reference evidence="11 12" key="1">
    <citation type="submission" date="2017-01" db="EMBL/GenBank/DDBJ databases">
        <title>Genome sequencing of Rhodoferax fermentans JCM 7819.</title>
        <authorList>
            <person name="Kim Y.J."/>
            <person name="Farh M.E.-A."/>
            <person name="Yang D.-C."/>
        </authorList>
    </citation>
    <scope>NUCLEOTIDE SEQUENCE [LARGE SCALE GENOMIC DNA]</scope>
    <source>
        <strain evidence="11 12">JCM 7819</strain>
    </source>
</reference>
<comment type="function">
    <text evidence="9">Catalyzes the formation of acetyl phosphate from acetate and ATP. Can also catalyze the reverse reaction.</text>
</comment>
<evidence type="ECO:0000256" key="10">
    <source>
        <dbReference type="RuleBase" id="RU003835"/>
    </source>
</evidence>
<feature type="binding site" evidence="9">
    <location>
        <position position="385"/>
    </location>
    <ligand>
        <name>Mg(2+)</name>
        <dbReference type="ChEBI" id="CHEBI:18420"/>
    </ligand>
</feature>
<name>A0A1T1ANX6_RHOFE</name>
<evidence type="ECO:0000256" key="9">
    <source>
        <dbReference type="HAMAP-Rule" id="MF_00020"/>
    </source>
</evidence>
<evidence type="ECO:0000313" key="11">
    <source>
        <dbReference type="EMBL" id="OOV05822.1"/>
    </source>
</evidence>
<feature type="binding site" evidence="9">
    <location>
        <begin position="334"/>
        <end position="338"/>
    </location>
    <ligand>
        <name>ATP</name>
        <dbReference type="ChEBI" id="CHEBI:30616"/>
    </ligand>
</feature>
<dbReference type="GO" id="GO:0005829">
    <property type="term" value="C:cytosol"/>
    <property type="evidence" value="ECO:0007669"/>
    <property type="project" value="TreeGrafter"/>
</dbReference>
<evidence type="ECO:0000256" key="6">
    <source>
        <dbReference type="ARBA" id="ARBA00022777"/>
    </source>
</evidence>
<dbReference type="InterPro" id="IPR023865">
    <property type="entry name" value="Aliphatic_acid_kinase_CS"/>
</dbReference>
<comment type="caution">
    <text evidence="9">Lacks conserved residue(s) required for the propagation of feature annotation.</text>
</comment>
<feature type="binding site" evidence="9">
    <location>
        <position position="13"/>
    </location>
    <ligand>
        <name>Mg(2+)</name>
        <dbReference type="ChEBI" id="CHEBI:18420"/>
    </ligand>
</feature>
<dbReference type="InterPro" id="IPR000890">
    <property type="entry name" value="Aliphatic_acid_kin_short-chain"/>
</dbReference>
<keyword evidence="3 9" id="KW-0808">Transferase</keyword>
<accession>A0A1T1ANX6</accession>
<feature type="active site" description="Proton donor/acceptor" evidence="9">
    <location>
        <position position="156"/>
    </location>
</feature>
<dbReference type="PROSITE" id="PS01076">
    <property type="entry name" value="ACETATE_KINASE_2"/>
    <property type="match status" value="1"/>
</dbReference>
<dbReference type="Proteomes" id="UP000190750">
    <property type="component" value="Unassembled WGS sequence"/>
</dbReference>
<feature type="binding site" evidence="9">
    <location>
        <begin position="214"/>
        <end position="218"/>
    </location>
    <ligand>
        <name>ATP</name>
        <dbReference type="ChEBI" id="CHEBI:30616"/>
    </ligand>
</feature>
<comment type="subcellular location">
    <subcellularLocation>
        <location evidence="9">Cytoplasm</location>
    </subcellularLocation>
</comment>
<dbReference type="EC" id="2.7.2.1" evidence="9"/>
<comment type="caution">
    <text evidence="11">The sequence shown here is derived from an EMBL/GenBank/DDBJ whole genome shotgun (WGS) entry which is preliminary data.</text>
</comment>
<protein>
    <recommendedName>
        <fullName evidence="9">Acetate kinase</fullName>
        <ecNumber evidence="9">2.7.2.1</ecNumber>
    </recommendedName>
    <alternativeName>
        <fullName evidence="9">Acetokinase</fullName>
    </alternativeName>
</protein>
<feature type="binding site" evidence="9">
    <location>
        <position position="99"/>
    </location>
    <ligand>
        <name>substrate</name>
    </ligand>
</feature>
<evidence type="ECO:0000256" key="1">
    <source>
        <dbReference type="ARBA" id="ARBA00008748"/>
    </source>
</evidence>
<dbReference type="InterPro" id="IPR004372">
    <property type="entry name" value="Ac/propionate_kinase"/>
</dbReference>
<dbReference type="Pfam" id="PF00871">
    <property type="entry name" value="Acetate_kinase"/>
    <property type="match status" value="1"/>
</dbReference>
<keyword evidence="12" id="KW-1185">Reference proteome</keyword>
<keyword evidence="4 9" id="KW-0479">Metal-binding</keyword>
<dbReference type="GO" id="GO:0008776">
    <property type="term" value="F:acetate kinase activity"/>
    <property type="evidence" value="ECO:0007669"/>
    <property type="project" value="UniProtKB-UniRule"/>
</dbReference>
<dbReference type="AlphaFoldDB" id="A0A1T1ANX6"/>
<proteinExistence type="inferred from homology"/>
<organism evidence="11 12">
    <name type="scientific">Rhodoferax fermentans</name>
    <dbReference type="NCBI Taxonomy" id="28066"/>
    <lineage>
        <taxon>Bacteria</taxon>
        <taxon>Pseudomonadati</taxon>
        <taxon>Pseudomonadota</taxon>
        <taxon>Betaproteobacteria</taxon>
        <taxon>Burkholderiales</taxon>
        <taxon>Comamonadaceae</taxon>
        <taxon>Rhodoferax</taxon>
    </lineage>
</organism>
<dbReference type="PANTHER" id="PTHR21060:SF21">
    <property type="entry name" value="ACETATE KINASE"/>
    <property type="match status" value="1"/>
</dbReference>
<gene>
    <name evidence="9" type="primary">ackA</name>
    <name evidence="11" type="ORF">RF819_03040</name>
</gene>
<keyword evidence="6 9" id="KW-0418">Kinase</keyword>
<comment type="catalytic activity">
    <reaction evidence="9">
        <text>acetate + ATP = acetyl phosphate + ADP</text>
        <dbReference type="Rhea" id="RHEA:11352"/>
        <dbReference type="ChEBI" id="CHEBI:22191"/>
        <dbReference type="ChEBI" id="CHEBI:30089"/>
        <dbReference type="ChEBI" id="CHEBI:30616"/>
        <dbReference type="ChEBI" id="CHEBI:456216"/>
        <dbReference type="EC" id="2.7.2.1"/>
    </reaction>
</comment>
<keyword evidence="5 9" id="KW-0547">Nucleotide-binding</keyword>
<dbReference type="STRING" id="28066.RF819_03040"/>
<dbReference type="GO" id="GO:0005524">
    <property type="term" value="F:ATP binding"/>
    <property type="evidence" value="ECO:0007669"/>
    <property type="project" value="UniProtKB-KW"/>
</dbReference>
<comment type="pathway">
    <text evidence="9">Metabolic intermediate biosynthesis; acetyl-CoA biosynthesis; acetyl-CoA from acetate: step 1/2.</text>
</comment>
<dbReference type="UniPathway" id="UPA00340">
    <property type="reaction ID" value="UER00458"/>
</dbReference>
<dbReference type="PANTHER" id="PTHR21060">
    <property type="entry name" value="ACETATE KINASE"/>
    <property type="match status" value="1"/>
</dbReference>
<evidence type="ECO:0000256" key="7">
    <source>
        <dbReference type="ARBA" id="ARBA00022840"/>
    </source>
</evidence>
<sequence>MNMTKHKAYLVLNAGSSSLKFSVFRQATGSTELQTILSGQIAGIGSLATFEAKDASRRVLAKHSWNESDSNSRDIMLQYLLDWISSTLVDDQIVAAGHRVVHGGRFLGLPMKVTPALLNDLEQLVPLAPLHQPHNLAPIHILARNHPELDQVACFDTAFHSTQPKQAKTYALPRALSDEGVCKYGFHGLSYEYVSKQLLATRPELASGHIVICHLGNGSSLCAVKDGRSMDTTMGFTALDGVPMGTRSGSIDPGVLLYLMREKKMDLEAIEDLLYRRSGLLGVSGLSNDMKVLEESDDPHAKEAVDLFCFRVAKEVAAMAASMGGLDALVFTAGIGENSPYIRNMIAQRLAWLGVKLDADANSSRQFNISATDARVPTFVVPTNEEMMIAKHAMNLLAAA</sequence>